<dbReference type="AlphaFoldDB" id="A0A1A7Q5F7"/>
<evidence type="ECO:0000259" key="6">
    <source>
        <dbReference type="Pfam" id="PF02900"/>
    </source>
</evidence>
<dbReference type="EMBL" id="JTJL01000008">
    <property type="protein sequence ID" value="OBW95713.1"/>
    <property type="molecule type" value="Genomic_DNA"/>
</dbReference>
<comment type="similarity">
    <text evidence="2">Belongs to the DODA-type extradiol aromatic ring-opening dioxygenase family.</text>
</comment>
<name>A0A1A7Q5F7_9PAST</name>
<gene>
    <name evidence="7" type="ORF">QS62_02510</name>
    <name evidence="8" type="ORF">QV09_10750</name>
</gene>
<dbReference type="EMBL" id="JTJU01000069">
    <property type="protein sequence ID" value="OBX07577.1"/>
    <property type="molecule type" value="Genomic_DNA"/>
</dbReference>
<evidence type="ECO:0000256" key="5">
    <source>
        <dbReference type="ARBA" id="ARBA00023002"/>
    </source>
</evidence>
<evidence type="ECO:0000256" key="1">
    <source>
        <dbReference type="ARBA" id="ARBA00001947"/>
    </source>
</evidence>
<dbReference type="InterPro" id="IPR014436">
    <property type="entry name" value="Extradiol_dOase_DODA"/>
</dbReference>
<sequence>MPTRMPMLFIGHGSPMLAITENKFTPKWHEAVAKMPKPKAVLCISAHWQTDDVMETSNPNPELIYDFYGFPEELYQVQYSAKSDQEVVDAVQDLLADLVPFQQDQQRGLDHGCWAVMKHLYPDANIPVIQLSLCYRLTPQSHIALARQLAVLRRKGVLILGSGNLIHNLRLLDWCNMDTPNYGFDWAKNAQNLLLDLIEKHDLAALANYQALGEDVMKAINSGEHFLPLLYILALREQDEPLTIFNREFVGGSLDMTCVKIGN</sequence>
<dbReference type="PATRIC" id="fig|505341.3.peg.504"/>
<dbReference type="Proteomes" id="UP000092649">
    <property type="component" value="Unassembled WGS sequence"/>
</dbReference>
<reference evidence="9 10" key="1">
    <citation type="submission" date="2014-11" db="EMBL/GenBank/DDBJ databases">
        <title>Pan-genome of Gallibacterium spp.</title>
        <authorList>
            <person name="Kudirkiene E."/>
            <person name="Bojesen A.M."/>
        </authorList>
    </citation>
    <scope>NUCLEOTIDE SEQUENCE [LARGE SCALE GENOMIC DNA]</scope>
    <source>
        <strain evidence="8 9">18469/18</strain>
        <strain evidence="7 10">F150</strain>
    </source>
</reference>
<dbReference type="PANTHER" id="PTHR30096">
    <property type="entry name" value="4,5-DOPA DIOXYGENASE EXTRADIOL-LIKE PROTEIN"/>
    <property type="match status" value="1"/>
</dbReference>
<dbReference type="Gene3D" id="3.40.830.10">
    <property type="entry name" value="LigB-like"/>
    <property type="match status" value="1"/>
</dbReference>
<keyword evidence="5" id="KW-0560">Oxidoreductase</keyword>
<dbReference type="STRING" id="505341.QV08_01670"/>
<dbReference type="PIRSF" id="PIRSF006157">
    <property type="entry name" value="Doxgns_DODA"/>
    <property type="match status" value="1"/>
</dbReference>
<dbReference type="Pfam" id="PF02900">
    <property type="entry name" value="LigB"/>
    <property type="match status" value="1"/>
</dbReference>
<evidence type="ECO:0000313" key="9">
    <source>
        <dbReference type="Proteomes" id="UP000092527"/>
    </source>
</evidence>
<dbReference type="GO" id="GO:0016702">
    <property type="term" value="F:oxidoreductase activity, acting on single donors with incorporation of molecular oxygen, incorporation of two atoms of oxygen"/>
    <property type="evidence" value="ECO:0007669"/>
    <property type="project" value="UniProtKB-ARBA"/>
</dbReference>
<evidence type="ECO:0000256" key="4">
    <source>
        <dbReference type="ARBA" id="ARBA00022833"/>
    </source>
</evidence>
<dbReference type="InterPro" id="IPR004183">
    <property type="entry name" value="Xdiol_dOase_suB"/>
</dbReference>
<proteinExistence type="inferred from homology"/>
<dbReference type="GO" id="GO:0008198">
    <property type="term" value="F:ferrous iron binding"/>
    <property type="evidence" value="ECO:0007669"/>
    <property type="project" value="InterPro"/>
</dbReference>
<dbReference type="CDD" id="cd07363">
    <property type="entry name" value="45_DOPA_Dioxygenase"/>
    <property type="match status" value="1"/>
</dbReference>
<evidence type="ECO:0000313" key="10">
    <source>
        <dbReference type="Proteomes" id="UP000092649"/>
    </source>
</evidence>
<accession>A0A1A7Q5F7</accession>
<dbReference type="GO" id="GO:0008270">
    <property type="term" value="F:zinc ion binding"/>
    <property type="evidence" value="ECO:0007669"/>
    <property type="project" value="InterPro"/>
</dbReference>
<organism evidence="7 10">
    <name type="scientific">Gallibacterium salpingitidis</name>
    <dbReference type="NCBI Taxonomy" id="505341"/>
    <lineage>
        <taxon>Bacteria</taxon>
        <taxon>Pseudomonadati</taxon>
        <taxon>Pseudomonadota</taxon>
        <taxon>Gammaproteobacteria</taxon>
        <taxon>Pasteurellales</taxon>
        <taxon>Pasteurellaceae</taxon>
        <taxon>Gallibacterium</taxon>
    </lineage>
</organism>
<dbReference type="PANTHER" id="PTHR30096:SF0">
    <property type="entry name" value="4,5-DOPA DIOXYGENASE EXTRADIOL-LIKE PROTEIN"/>
    <property type="match status" value="1"/>
</dbReference>
<evidence type="ECO:0000313" key="8">
    <source>
        <dbReference type="EMBL" id="OBX07577.1"/>
    </source>
</evidence>
<keyword evidence="3" id="KW-0479">Metal-binding</keyword>
<keyword evidence="10" id="KW-1185">Reference proteome</keyword>
<evidence type="ECO:0000256" key="2">
    <source>
        <dbReference type="ARBA" id="ARBA00007581"/>
    </source>
</evidence>
<comment type="caution">
    <text evidence="7">The sequence shown here is derived from an EMBL/GenBank/DDBJ whole genome shotgun (WGS) entry which is preliminary data.</text>
</comment>
<dbReference type="SUPFAM" id="SSF53213">
    <property type="entry name" value="LigB-like"/>
    <property type="match status" value="1"/>
</dbReference>
<evidence type="ECO:0000256" key="3">
    <source>
        <dbReference type="ARBA" id="ARBA00022723"/>
    </source>
</evidence>
<feature type="domain" description="Extradiol ring-cleavage dioxygenase class III enzyme subunit B" evidence="6">
    <location>
        <begin position="22"/>
        <end position="239"/>
    </location>
</feature>
<keyword evidence="4" id="KW-0862">Zinc</keyword>
<protein>
    <recommendedName>
        <fullName evidence="6">Extradiol ring-cleavage dioxygenase class III enzyme subunit B domain-containing protein</fullName>
    </recommendedName>
</protein>
<evidence type="ECO:0000313" key="7">
    <source>
        <dbReference type="EMBL" id="OBW95713.1"/>
    </source>
</evidence>
<comment type="cofactor">
    <cofactor evidence="1">
        <name>Zn(2+)</name>
        <dbReference type="ChEBI" id="CHEBI:29105"/>
    </cofactor>
</comment>
<dbReference type="Proteomes" id="UP000092527">
    <property type="component" value="Unassembled WGS sequence"/>
</dbReference>